<comment type="caution">
    <text evidence="1">The sequence shown here is derived from an EMBL/GenBank/DDBJ whole genome shotgun (WGS) entry which is preliminary data.</text>
</comment>
<evidence type="ECO:0000313" key="1">
    <source>
        <dbReference type="EMBL" id="KAJ9661300.1"/>
    </source>
</evidence>
<protein>
    <submittedName>
        <fullName evidence="1">Uncharacterized protein</fullName>
    </submittedName>
</protein>
<proteinExistence type="predicted"/>
<accession>A0ACC3AFX2</accession>
<sequence length="213" mass="24763">MLTIEDQTMLDRFERAEIERPSPRKLIDKSRMIYKSRDFPKPEDKQYGLPVLCDFGEARIGKVQESGPFVQPHIYKAPEVIFEMPWGPPIDIWNLAALIWDLFEGEHLFQHIFDNEGHHDPFLHLAQMVSLAGSPPSEFVKRSDTTEQCFDASGNWIAGKYAEVSSTTLEDVETRLEGQEKQLFLAFVRSMLKWLPEERKTAKELLQDPWLRD</sequence>
<dbReference type="EMBL" id="JAPDRQ010000024">
    <property type="protein sequence ID" value="KAJ9661300.1"/>
    <property type="molecule type" value="Genomic_DNA"/>
</dbReference>
<keyword evidence="2" id="KW-1185">Reference proteome</keyword>
<organism evidence="1 2">
    <name type="scientific">Neophaeococcomyces mojaviensis</name>
    <dbReference type="NCBI Taxonomy" id="3383035"/>
    <lineage>
        <taxon>Eukaryota</taxon>
        <taxon>Fungi</taxon>
        <taxon>Dikarya</taxon>
        <taxon>Ascomycota</taxon>
        <taxon>Pezizomycotina</taxon>
        <taxon>Eurotiomycetes</taxon>
        <taxon>Chaetothyriomycetidae</taxon>
        <taxon>Chaetothyriales</taxon>
        <taxon>Chaetothyriales incertae sedis</taxon>
        <taxon>Neophaeococcomyces</taxon>
    </lineage>
</organism>
<reference evidence="1" key="1">
    <citation type="submission" date="2022-10" db="EMBL/GenBank/DDBJ databases">
        <title>Culturing micro-colonial fungi from biological soil crusts in the Mojave desert and describing Neophaeococcomyces mojavensis, and introducing the new genera and species Taxawa tesnikishii.</title>
        <authorList>
            <person name="Kurbessoian T."/>
            <person name="Stajich J.E."/>
        </authorList>
    </citation>
    <scope>NUCLEOTIDE SEQUENCE</scope>
    <source>
        <strain evidence="1">JES_112</strain>
    </source>
</reference>
<evidence type="ECO:0000313" key="2">
    <source>
        <dbReference type="Proteomes" id="UP001172386"/>
    </source>
</evidence>
<dbReference type="Proteomes" id="UP001172386">
    <property type="component" value="Unassembled WGS sequence"/>
</dbReference>
<gene>
    <name evidence="1" type="ORF">H2198_002043</name>
</gene>
<name>A0ACC3AFX2_9EURO</name>